<dbReference type="AlphaFoldDB" id="A0A914QMP3"/>
<dbReference type="Pfam" id="PF03265">
    <property type="entry name" value="DNase_II"/>
    <property type="match status" value="1"/>
</dbReference>
<dbReference type="Proteomes" id="UP000887578">
    <property type="component" value="Unplaced"/>
</dbReference>
<evidence type="ECO:0000256" key="2">
    <source>
        <dbReference type="ARBA" id="ARBA00022801"/>
    </source>
</evidence>
<keyword evidence="3" id="KW-1185">Reference proteome</keyword>
<dbReference type="PANTHER" id="PTHR10858:SF23">
    <property type="entry name" value="DEOXYRIBONUCLEASE II"/>
    <property type="match status" value="1"/>
</dbReference>
<evidence type="ECO:0000256" key="1">
    <source>
        <dbReference type="ARBA" id="ARBA00007527"/>
    </source>
</evidence>
<dbReference type="WBParaSite" id="PDA_v2.g28631.t1">
    <property type="protein sequence ID" value="PDA_v2.g28631.t1"/>
    <property type="gene ID" value="PDA_v2.g28631"/>
</dbReference>
<dbReference type="PANTHER" id="PTHR10858">
    <property type="entry name" value="DEOXYRIBONUCLEASE II"/>
    <property type="match status" value="1"/>
</dbReference>
<proteinExistence type="inferred from homology"/>
<dbReference type="GO" id="GO:0004531">
    <property type="term" value="F:deoxyribonuclease II activity"/>
    <property type="evidence" value="ECO:0007669"/>
    <property type="project" value="InterPro"/>
</dbReference>
<evidence type="ECO:0000313" key="3">
    <source>
        <dbReference type="Proteomes" id="UP000887578"/>
    </source>
</evidence>
<comment type="similarity">
    <text evidence="1">Belongs to the DNase II family.</text>
</comment>
<dbReference type="GO" id="GO:0006309">
    <property type="term" value="P:apoptotic DNA fragmentation"/>
    <property type="evidence" value="ECO:0007669"/>
    <property type="project" value="TreeGrafter"/>
</dbReference>
<organism evidence="3 4">
    <name type="scientific">Panagrolaimus davidi</name>
    <dbReference type="NCBI Taxonomy" id="227884"/>
    <lineage>
        <taxon>Eukaryota</taxon>
        <taxon>Metazoa</taxon>
        <taxon>Ecdysozoa</taxon>
        <taxon>Nematoda</taxon>
        <taxon>Chromadorea</taxon>
        <taxon>Rhabditida</taxon>
        <taxon>Tylenchina</taxon>
        <taxon>Panagrolaimomorpha</taxon>
        <taxon>Panagrolaimoidea</taxon>
        <taxon>Panagrolaimidae</taxon>
        <taxon>Panagrolaimus</taxon>
    </lineage>
</organism>
<name>A0A914QMP3_9BILA</name>
<keyword evidence="2" id="KW-0378">Hydrolase</keyword>
<sequence length="307" mass="35099">MAYLTPCCDYAYIDSEAKLDEQTKMKFSQNIYSPGSPVYETWQQFFSYRRRPNAFILVYNDQHGTPQIFGKKKTAHQKGLIMFEGNVGIFLTYSVPKFPKLNTINFEESGKAQHLLGFNIDLEGLAILSEHLWRTPPMIRYINVPEEFKRIGQIGQISAGKFSNDNDENYYKSDFKTVGGLEFKIFTRTNSEKMNRKSNSIFADLYDEFGQSFTVQTWLSGAKVCCVYGIKNSTKTRIRVLRLRPGACKQWSTGSDHSKVGLSENFEIVIFCDLNNTITVNFRGGSIYVFENALLAAVIKNTFEHCV</sequence>
<accession>A0A914QMP3</accession>
<evidence type="ECO:0000313" key="4">
    <source>
        <dbReference type="WBParaSite" id="PDA_v2.g28631.t1"/>
    </source>
</evidence>
<reference evidence="4" key="1">
    <citation type="submission" date="2022-11" db="UniProtKB">
        <authorList>
            <consortium name="WormBaseParasite"/>
        </authorList>
    </citation>
    <scope>IDENTIFICATION</scope>
</reference>
<dbReference type="InterPro" id="IPR004947">
    <property type="entry name" value="DNase_II"/>
</dbReference>
<protein>
    <submittedName>
        <fullName evidence="4">Uncharacterized protein</fullName>
    </submittedName>
</protein>